<reference evidence="1" key="1">
    <citation type="journal article" date="2015" name="Nature">
        <title>Complex archaea that bridge the gap between prokaryotes and eukaryotes.</title>
        <authorList>
            <person name="Spang A."/>
            <person name="Saw J.H."/>
            <person name="Jorgensen S.L."/>
            <person name="Zaremba-Niedzwiedzka K."/>
            <person name="Martijn J."/>
            <person name="Lind A.E."/>
            <person name="van Eijk R."/>
            <person name="Schleper C."/>
            <person name="Guy L."/>
            <person name="Ettema T.J."/>
        </authorList>
    </citation>
    <scope>NUCLEOTIDE SEQUENCE</scope>
</reference>
<organism evidence="1">
    <name type="scientific">marine sediment metagenome</name>
    <dbReference type="NCBI Taxonomy" id="412755"/>
    <lineage>
        <taxon>unclassified sequences</taxon>
        <taxon>metagenomes</taxon>
        <taxon>ecological metagenomes</taxon>
    </lineage>
</organism>
<accession>A0A0F8WQ34</accession>
<name>A0A0F8WQ34_9ZZZZ</name>
<gene>
    <name evidence="1" type="ORF">LCGC14_3038450</name>
</gene>
<protein>
    <submittedName>
        <fullName evidence="1">Uncharacterized protein</fullName>
    </submittedName>
</protein>
<dbReference type="EMBL" id="LAZR01063678">
    <property type="protein sequence ID" value="KKK59032.1"/>
    <property type="molecule type" value="Genomic_DNA"/>
</dbReference>
<evidence type="ECO:0000313" key="1">
    <source>
        <dbReference type="EMBL" id="KKK59032.1"/>
    </source>
</evidence>
<comment type="caution">
    <text evidence="1">The sequence shown here is derived from an EMBL/GenBank/DDBJ whole genome shotgun (WGS) entry which is preliminary data.</text>
</comment>
<proteinExistence type="predicted"/>
<dbReference type="AlphaFoldDB" id="A0A0F8WQ34"/>
<sequence>MAELIKAIAEKKRNPQPEDLLPIEQQLGPIQRLWGSDFLEREE</sequence>